<dbReference type="PANTHER" id="PTHR22954:SF3">
    <property type="entry name" value="PROTEIN CBG08539"/>
    <property type="match status" value="1"/>
</dbReference>
<name>A0A5S6Q7G7_TRIMR</name>
<dbReference type="Proteomes" id="UP000046395">
    <property type="component" value="Unassembled WGS sequence"/>
</dbReference>
<reference evidence="3" key="1">
    <citation type="submission" date="2019-12" db="UniProtKB">
        <authorList>
            <consortium name="WormBaseParasite"/>
        </authorList>
    </citation>
    <scope>IDENTIFICATION</scope>
</reference>
<keyword evidence="2" id="KW-1185">Reference proteome</keyword>
<accession>A0A5S6Q7G7</accession>
<evidence type="ECO:0000313" key="3">
    <source>
        <dbReference type="WBParaSite" id="TMUE_1000003065.1"/>
    </source>
</evidence>
<dbReference type="WBParaSite" id="TMUE_1000003065.1">
    <property type="protein sequence ID" value="TMUE_1000003065.1"/>
    <property type="gene ID" value="WBGene00298599"/>
</dbReference>
<sequence length="224" mass="25214">MVDVNNDSESVDSHGQPKSMLEPSRTSLKQASTLGKTFRIDDWIESLTTGDPSGIPPATVSSLPYNTLQQIGPWLKIEPFDSDPRRWETFMGSFRALVHDVVQSDVQRIAILSQLLSPRSRAALGSCLYSPETYSAALANLRRLFVDPSRALNMHIHDLMNISPMKNNSEGRDNELRSKSILHFVLMMLSYRLKAACAKKVFQLLPREASLVDLNQWLEEMVIV</sequence>
<proteinExistence type="predicted"/>
<dbReference type="AlphaFoldDB" id="A0A5S6Q7G7"/>
<evidence type="ECO:0000256" key="1">
    <source>
        <dbReference type="SAM" id="MobiDB-lite"/>
    </source>
</evidence>
<organism evidence="2 3">
    <name type="scientific">Trichuris muris</name>
    <name type="common">Mouse whipworm</name>
    <dbReference type="NCBI Taxonomy" id="70415"/>
    <lineage>
        <taxon>Eukaryota</taxon>
        <taxon>Metazoa</taxon>
        <taxon>Ecdysozoa</taxon>
        <taxon>Nematoda</taxon>
        <taxon>Enoplea</taxon>
        <taxon>Dorylaimia</taxon>
        <taxon>Trichinellida</taxon>
        <taxon>Trichuridae</taxon>
        <taxon>Trichuris</taxon>
    </lineage>
</organism>
<feature type="region of interest" description="Disordered" evidence="1">
    <location>
        <begin position="1"/>
        <end position="26"/>
    </location>
</feature>
<protein>
    <submittedName>
        <fullName evidence="3">CCR4-NOT transcription complex subunit 11</fullName>
    </submittedName>
</protein>
<evidence type="ECO:0000313" key="2">
    <source>
        <dbReference type="Proteomes" id="UP000046395"/>
    </source>
</evidence>
<dbReference type="PANTHER" id="PTHR22954">
    <property type="entry name" value="RETROVIRAL PROTEASE-RELATED"/>
    <property type="match status" value="1"/>
</dbReference>